<sequence length="287" mass="32295">EVCYQDKEHNLQENSVGKNRLQNLGSFREVNQINSACTRHANDESAAGLENECDENVGSTSEDEFDNIQKPAFLVEGDPDFDSGPPQDGLEYLRRVRWEAAQIPKVKVAKLIKINLKSEQTVYMPMIADIVKCPEHLMPSKHWEDDFLADFSELRLALTQLDSSSLQKSNHLKRHFHVKEDNSGCFSGDPMLSTVLRMDAVSRASMLRSGIRSFESMNTLPRNECAWLYALCAVVDTPLDADTGASLRCLLRKCAQIRSEKSDCDDEVVMLNILVTISGRYFGQSDN</sequence>
<dbReference type="GO" id="GO:0000387">
    <property type="term" value="P:spliceosomal snRNP assembly"/>
    <property type="evidence" value="ECO:0007669"/>
    <property type="project" value="InterPro"/>
</dbReference>
<accession>A0A7J6VN68</accession>
<dbReference type="OrthoDB" id="428895at2759"/>
<name>A0A7J6VN68_THATH</name>
<reference evidence="2 3" key="1">
    <citation type="submission" date="2020-06" db="EMBL/GenBank/DDBJ databases">
        <title>Transcriptomic and genomic resources for Thalictrum thalictroides and T. hernandezii: Facilitating candidate gene discovery in an emerging model plant lineage.</title>
        <authorList>
            <person name="Arias T."/>
            <person name="Riano-Pachon D.M."/>
            <person name="Di Stilio V.S."/>
        </authorList>
    </citation>
    <scope>NUCLEOTIDE SEQUENCE [LARGE SCALE GENOMIC DNA]</scope>
    <source>
        <strain evidence="3">cv. WT478/WT964</strain>
        <tissue evidence="2">Leaves</tissue>
    </source>
</reference>
<dbReference type="PANTHER" id="PTHR12794">
    <property type="entry name" value="GEMIN2"/>
    <property type="match status" value="1"/>
</dbReference>
<dbReference type="Pfam" id="PF04938">
    <property type="entry name" value="SIP1"/>
    <property type="match status" value="1"/>
</dbReference>
<evidence type="ECO:0000313" key="3">
    <source>
        <dbReference type="Proteomes" id="UP000554482"/>
    </source>
</evidence>
<dbReference type="EMBL" id="JABWDY010029669">
    <property type="protein sequence ID" value="KAF5186207.1"/>
    <property type="molecule type" value="Genomic_DNA"/>
</dbReference>
<dbReference type="PANTHER" id="PTHR12794:SF0">
    <property type="entry name" value="GEM-ASSOCIATED PROTEIN 2"/>
    <property type="match status" value="1"/>
</dbReference>
<dbReference type="Proteomes" id="UP000554482">
    <property type="component" value="Unassembled WGS sequence"/>
</dbReference>
<dbReference type="GO" id="GO:0005634">
    <property type="term" value="C:nucleus"/>
    <property type="evidence" value="ECO:0007669"/>
    <property type="project" value="TreeGrafter"/>
</dbReference>
<comment type="caution">
    <text evidence="2">The sequence shown here is derived from an EMBL/GenBank/DDBJ whole genome shotgun (WGS) entry which is preliminary data.</text>
</comment>
<evidence type="ECO:0000256" key="1">
    <source>
        <dbReference type="ARBA" id="ARBA00025758"/>
    </source>
</evidence>
<dbReference type="InterPro" id="IPR035426">
    <property type="entry name" value="Gemin2/Brr1"/>
</dbReference>
<gene>
    <name evidence="2" type="ORF">FRX31_024206</name>
</gene>
<comment type="similarity">
    <text evidence="1">Belongs to the gemin-2 family.</text>
</comment>
<dbReference type="Gene3D" id="1.20.58.1070">
    <property type="match status" value="1"/>
</dbReference>
<organism evidence="2 3">
    <name type="scientific">Thalictrum thalictroides</name>
    <name type="common">Rue-anemone</name>
    <name type="synonym">Anemone thalictroides</name>
    <dbReference type="NCBI Taxonomy" id="46969"/>
    <lineage>
        <taxon>Eukaryota</taxon>
        <taxon>Viridiplantae</taxon>
        <taxon>Streptophyta</taxon>
        <taxon>Embryophyta</taxon>
        <taxon>Tracheophyta</taxon>
        <taxon>Spermatophyta</taxon>
        <taxon>Magnoliopsida</taxon>
        <taxon>Ranunculales</taxon>
        <taxon>Ranunculaceae</taxon>
        <taxon>Thalictroideae</taxon>
        <taxon>Thalictrum</taxon>
    </lineage>
</organism>
<protein>
    <submittedName>
        <fullName evidence="2">Survival motor neuron interacting protein</fullName>
    </submittedName>
</protein>
<evidence type="ECO:0000313" key="2">
    <source>
        <dbReference type="EMBL" id="KAF5186207.1"/>
    </source>
</evidence>
<keyword evidence="3" id="KW-1185">Reference proteome</keyword>
<proteinExistence type="inferred from homology"/>
<dbReference type="GO" id="GO:0032797">
    <property type="term" value="C:SMN complex"/>
    <property type="evidence" value="ECO:0007669"/>
    <property type="project" value="TreeGrafter"/>
</dbReference>
<feature type="non-terminal residue" evidence="2">
    <location>
        <position position="1"/>
    </location>
</feature>
<dbReference type="AlphaFoldDB" id="A0A7J6VN68"/>